<evidence type="ECO:0000256" key="1">
    <source>
        <dbReference type="SAM" id="Phobius"/>
    </source>
</evidence>
<gene>
    <name evidence="2" type="ORF">HBH26_05550</name>
</gene>
<name>A0ABX1CJC0_9SPHN</name>
<evidence type="ECO:0000313" key="2">
    <source>
        <dbReference type="EMBL" id="NJR78081.1"/>
    </source>
</evidence>
<dbReference type="RefSeq" id="WP_168133622.1">
    <property type="nucleotide sequence ID" value="NZ_JAAVJH010000003.1"/>
</dbReference>
<keyword evidence="3" id="KW-1185">Reference proteome</keyword>
<comment type="caution">
    <text evidence="2">The sequence shown here is derived from an EMBL/GenBank/DDBJ whole genome shotgun (WGS) entry which is preliminary data.</text>
</comment>
<organism evidence="2 3">
    <name type="scientific">Sphingomonas corticis</name>
    <dbReference type="NCBI Taxonomy" id="2722791"/>
    <lineage>
        <taxon>Bacteria</taxon>
        <taxon>Pseudomonadati</taxon>
        <taxon>Pseudomonadota</taxon>
        <taxon>Alphaproteobacteria</taxon>
        <taxon>Sphingomonadales</taxon>
        <taxon>Sphingomonadaceae</taxon>
        <taxon>Sphingomonas</taxon>
    </lineage>
</organism>
<protein>
    <submittedName>
        <fullName evidence="2">Uncharacterized protein</fullName>
    </submittedName>
</protein>
<proteinExistence type="predicted"/>
<evidence type="ECO:0000313" key="3">
    <source>
        <dbReference type="Proteomes" id="UP000732399"/>
    </source>
</evidence>
<keyword evidence="1" id="KW-0812">Transmembrane</keyword>
<dbReference type="Proteomes" id="UP000732399">
    <property type="component" value="Unassembled WGS sequence"/>
</dbReference>
<keyword evidence="1" id="KW-0472">Membrane</keyword>
<feature type="transmembrane region" description="Helical" evidence="1">
    <location>
        <begin position="26"/>
        <end position="53"/>
    </location>
</feature>
<keyword evidence="1" id="KW-1133">Transmembrane helix</keyword>
<reference evidence="2 3" key="1">
    <citation type="submission" date="2020-03" db="EMBL/GenBank/DDBJ databases">
        <authorList>
            <person name="Wang L."/>
            <person name="He N."/>
            <person name="Li Y."/>
            <person name="Fang Y."/>
            <person name="Zhang F."/>
        </authorList>
    </citation>
    <scope>NUCLEOTIDE SEQUENCE [LARGE SCALE GENOMIC DNA]</scope>
    <source>
        <strain evidence="2 3">36D10-4-7</strain>
    </source>
</reference>
<sequence>MGDGPAPRPPADPFGDGLLLRRVARWLPFALAGHLLVGVPTLLISLVVAYGTYVQAQATQRMQQAAAWPFVAYDTSNYTDDGRHRINFTLVNNGVGPALLGPVELRYRGRVIRSPVEFLAACCGYRRGDAIQLGTAPPSDVALRPGERIAFLELADVPANARMIAAIERERWKLDVRSCYCSIFEECWTIRGVQAKPVPVAACPTDWVRYRER</sequence>
<accession>A0ABX1CJC0</accession>
<dbReference type="EMBL" id="JAAVJH010000003">
    <property type="protein sequence ID" value="NJR78081.1"/>
    <property type="molecule type" value="Genomic_DNA"/>
</dbReference>